<keyword evidence="8" id="KW-1185">Reference proteome</keyword>
<dbReference type="InterPro" id="IPR057780">
    <property type="entry name" value="Beta-prop_Vps41"/>
</dbReference>
<dbReference type="PROSITE" id="PS50236">
    <property type="entry name" value="CHCR"/>
    <property type="match status" value="1"/>
</dbReference>
<sequence>MVSNRGSSATPSTCSESAPTKKGPAEDGERVTTPALGESAPSSELEDGNDEEAGDEEEQEEEEEDEDEEEDEPQLKYKRILNSTQPNDLLHRDTASCIAVGDKFVAVGTHGGVISLHDLDGNQVRSWAAHSATVNALSLDHAGEYIGSAGDDGYVSVHSLFNSERTSYRFLRPMKCVALHPNYAHEPARPFVTGGMAGDLVLSERGWLGQKRDTLLHSGEGPIFTVQWQGTFITWASDSGVRIYDTRTQRRITHIARPADSPRADLYPCHLCWQDHRTLLIGWADQVTVVVVKERAPTAAAPPNPSPGTPQLYAVIGAVFSVDSAICGIAPFRQQIMILSYDVDTLRPDEDFRSETQQRRSRADPPSLRLISSAAEELSCDLLPVRGFELYQAHDYRLGIVRDDRWFYILSPKDVLCAKPRDWRDRVDWLTERERYDTALEVIQEEEQRPTGSPPDDETVASVGQLLMEQYIDRGQFSQAAELAPQVLRTNTELWEKWVFEFAQMNRLHDIAPFIPTATPRLSSTIYEMVLAFWLTQDTKHLAGTIRQWPSELYNVPSVIVAVESKLQRQLDRDARLLMDVLETLYEYENRPDKIVEYALRLYKPDIISRISSRQWITELRSKAALLLAYDYHDYRVTHPAPDANDSEALAALSRASGIQLLVQHFDTIPPHAVVRQLQQQGQLYYLHIYLHALYLADTQGRPHTVDPTSAAAAAVYGAPGMVSAEHHTNQLSAPFHDKQVELYAEYDYPFLLRFLRYSHGYRLEHALQVCESRDLVPEMVYLLGRMGDSHEALQLILHRLRNVPQAIEFAREQNDPALWEELLTYARDQPEFVTGLLEQAGSHHVDPVRVLQAMIPGLEVPGLKGTLIRILQDLQLQVSLRRGCEKILSADCIRFSDHLRRAQRLGI</sequence>
<dbReference type="PIRSF" id="PIRSF028921">
    <property type="entry name" value="VPS41"/>
    <property type="match status" value="1"/>
</dbReference>
<dbReference type="InterPro" id="IPR011990">
    <property type="entry name" value="TPR-like_helical_dom_sf"/>
</dbReference>
<dbReference type="InterPro" id="IPR016902">
    <property type="entry name" value="Vps41"/>
</dbReference>
<dbReference type="GO" id="GO:0034058">
    <property type="term" value="P:endosomal vesicle fusion"/>
    <property type="evidence" value="ECO:0007669"/>
    <property type="project" value="InterPro"/>
</dbReference>
<feature type="domain" description="Vps41 beta-propeller" evidence="6">
    <location>
        <begin position="75"/>
        <end position="419"/>
    </location>
</feature>
<dbReference type="InterPro" id="IPR045111">
    <property type="entry name" value="Vps41/Vps8"/>
</dbReference>
<dbReference type="GO" id="GO:0016236">
    <property type="term" value="P:macroautophagy"/>
    <property type="evidence" value="ECO:0007669"/>
    <property type="project" value="TreeGrafter"/>
</dbReference>
<dbReference type="GO" id="GO:0030897">
    <property type="term" value="C:HOPS complex"/>
    <property type="evidence" value="ECO:0007669"/>
    <property type="project" value="TreeGrafter"/>
</dbReference>
<name>A0A4P9ZSS8_9FUNG</name>
<dbReference type="AlphaFoldDB" id="A0A4P9ZSS8"/>
<dbReference type="Pfam" id="PF23556">
    <property type="entry name" value="TPR_Vps41"/>
    <property type="match status" value="2"/>
</dbReference>
<dbReference type="Gene3D" id="2.130.10.10">
    <property type="entry name" value="YVTN repeat-like/Quinoprotein amine dehydrogenase"/>
    <property type="match status" value="1"/>
</dbReference>
<dbReference type="Gene3D" id="1.25.40.10">
    <property type="entry name" value="Tetratricopeptide repeat domain"/>
    <property type="match status" value="1"/>
</dbReference>
<dbReference type="InterPro" id="IPR000547">
    <property type="entry name" value="Clathrin_H-chain/VPS_repeat"/>
</dbReference>
<dbReference type="InterPro" id="IPR015943">
    <property type="entry name" value="WD40/YVTN_repeat-like_dom_sf"/>
</dbReference>
<evidence type="ECO:0000313" key="8">
    <source>
        <dbReference type="Proteomes" id="UP000268162"/>
    </source>
</evidence>
<accession>A0A4P9ZSS8</accession>
<feature type="repeat" description="CHCR" evidence="4">
    <location>
        <begin position="662"/>
        <end position="836"/>
    </location>
</feature>
<gene>
    <name evidence="7" type="ORF">BJ085DRAFT_13446</name>
</gene>
<feature type="non-terminal residue" evidence="7">
    <location>
        <position position="908"/>
    </location>
</feature>
<feature type="compositionally biased region" description="Polar residues" evidence="5">
    <location>
        <begin position="1"/>
        <end position="18"/>
    </location>
</feature>
<dbReference type="SUPFAM" id="SSF50978">
    <property type="entry name" value="WD40 repeat-like"/>
    <property type="match status" value="1"/>
</dbReference>
<feature type="region of interest" description="Disordered" evidence="5">
    <location>
        <begin position="1"/>
        <end position="74"/>
    </location>
</feature>
<dbReference type="Proteomes" id="UP000268162">
    <property type="component" value="Unassembled WGS sequence"/>
</dbReference>
<evidence type="ECO:0000259" key="6">
    <source>
        <dbReference type="Pfam" id="PF23411"/>
    </source>
</evidence>
<protein>
    <recommendedName>
        <fullName evidence="6">Vps41 beta-propeller domain-containing protein</fullName>
    </recommendedName>
</protein>
<dbReference type="SMART" id="SM00320">
    <property type="entry name" value="WD40"/>
    <property type="match status" value="3"/>
</dbReference>
<feature type="compositionally biased region" description="Acidic residues" evidence="5">
    <location>
        <begin position="44"/>
        <end position="72"/>
    </location>
</feature>
<keyword evidence="2" id="KW-0813">Transport</keyword>
<comment type="similarity">
    <text evidence="1">Belongs to the VPS41 family.</text>
</comment>
<evidence type="ECO:0000313" key="7">
    <source>
        <dbReference type="EMBL" id="RKP36543.1"/>
    </source>
</evidence>
<dbReference type="GO" id="GO:0006623">
    <property type="term" value="P:protein targeting to vacuole"/>
    <property type="evidence" value="ECO:0007669"/>
    <property type="project" value="InterPro"/>
</dbReference>
<dbReference type="Pfam" id="PF23411">
    <property type="entry name" value="Beta-prop_Vps41"/>
    <property type="match status" value="1"/>
</dbReference>
<evidence type="ECO:0000256" key="1">
    <source>
        <dbReference type="ARBA" id="ARBA00009582"/>
    </source>
</evidence>
<dbReference type="InterPro" id="IPR001680">
    <property type="entry name" value="WD40_rpt"/>
</dbReference>
<dbReference type="STRING" id="215637.A0A4P9ZSS8"/>
<organism evidence="7 8">
    <name type="scientific">Dimargaris cristalligena</name>
    <dbReference type="NCBI Taxonomy" id="215637"/>
    <lineage>
        <taxon>Eukaryota</taxon>
        <taxon>Fungi</taxon>
        <taxon>Fungi incertae sedis</taxon>
        <taxon>Zoopagomycota</taxon>
        <taxon>Kickxellomycotina</taxon>
        <taxon>Dimargaritomycetes</taxon>
        <taxon>Dimargaritales</taxon>
        <taxon>Dimargaritaceae</taxon>
        <taxon>Dimargaris</taxon>
    </lineage>
</organism>
<evidence type="ECO:0000256" key="4">
    <source>
        <dbReference type="PROSITE-ProRule" id="PRU01006"/>
    </source>
</evidence>
<dbReference type="PANTHER" id="PTHR12616">
    <property type="entry name" value="VACUOLAR PROTEIN SORTING VPS41"/>
    <property type="match status" value="1"/>
</dbReference>
<proteinExistence type="inferred from homology"/>
<keyword evidence="3" id="KW-0653">Protein transport</keyword>
<evidence type="ECO:0000256" key="5">
    <source>
        <dbReference type="SAM" id="MobiDB-lite"/>
    </source>
</evidence>
<dbReference type="SMART" id="SM00299">
    <property type="entry name" value="CLH"/>
    <property type="match status" value="1"/>
</dbReference>
<dbReference type="EMBL" id="ML002636">
    <property type="protein sequence ID" value="RKP36543.1"/>
    <property type="molecule type" value="Genomic_DNA"/>
</dbReference>
<dbReference type="InterPro" id="IPR036322">
    <property type="entry name" value="WD40_repeat_dom_sf"/>
</dbReference>
<evidence type="ECO:0000256" key="3">
    <source>
        <dbReference type="ARBA" id="ARBA00022927"/>
    </source>
</evidence>
<evidence type="ECO:0000256" key="2">
    <source>
        <dbReference type="ARBA" id="ARBA00022448"/>
    </source>
</evidence>
<reference evidence="8" key="1">
    <citation type="journal article" date="2018" name="Nat. Microbiol.">
        <title>Leveraging single-cell genomics to expand the fungal tree of life.</title>
        <authorList>
            <person name="Ahrendt S.R."/>
            <person name="Quandt C.A."/>
            <person name="Ciobanu D."/>
            <person name="Clum A."/>
            <person name="Salamov A."/>
            <person name="Andreopoulos B."/>
            <person name="Cheng J.F."/>
            <person name="Woyke T."/>
            <person name="Pelin A."/>
            <person name="Henrissat B."/>
            <person name="Reynolds N.K."/>
            <person name="Benny G.L."/>
            <person name="Smith M.E."/>
            <person name="James T.Y."/>
            <person name="Grigoriev I.V."/>
        </authorList>
    </citation>
    <scope>NUCLEOTIDE SEQUENCE [LARGE SCALE GENOMIC DNA]</scope>
    <source>
        <strain evidence="8">RSA 468</strain>
    </source>
</reference>
<dbReference type="PANTHER" id="PTHR12616:SF1">
    <property type="entry name" value="VACUOLAR PROTEIN SORTING-ASSOCIATED PROTEIN 41 HOMOLOG"/>
    <property type="match status" value="1"/>
</dbReference>
<dbReference type="GO" id="GO:0009267">
    <property type="term" value="P:cellular response to starvation"/>
    <property type="evidence" value="ECO:0007669"/>
    <property type="project" value="TreeGrafter"/>
</dbReference>
<dbReference type="GO" id="GO:0005770">
    <property type="term" value="C:late endosome"/>
    <property type="evidence" value="ECO:0007669"/>
    <property type="project" value="TreeGrafter"/>
</dbReference>